<keyword evidence="1" id="KW-0812">Transmembrane</keyword>
<keyword evidence="1" id="KW-1133">Transmembrane helix</keyword>
<feature type="transmembrane region" description="Helical" evidence="1">
    <location>
        <begin position="167"/>
        <end position="191"/>
    </location>
</feature>
<feature type="transmembrane region" description="Helical" evidence="1">
    <location>
        <begin position="235"/>
        <end position="255"/>
    </location>
</feature>
<evidence type="ECO:0000313" key="2">
    <source>
        <dbReference type="EMBL" id="EGT40371.1"/>
    </source>
</evidence>
<reference evidence="3" key="1">
    <citation type="submission" date="2011-07" db="EMBL/GenBank/DDBJ databases">
        <authorList>
            <consortium name="Caenorhabditis brenneri Sequencing and Analysis Consortium"/>
            <person name="Wilson R.K."/>
        </authorList>
    </citation>
    <scope>NUCLEOTIDE SEQUENCE [LARGE SCALE GENOMIC DNA]</scope>
    <source>
        <strain evidence="3">PB2801</strain>
    </source>
</reference>
<dbReference type="AlphaFoldDB" id="G0MAJ5"/>
<evidence type="ECO:0000313" key="3">
    <source>
        <dbReference type="Proteomes" id="UP000008068"/>
    </source>
</evidence>
<sequence>MLVIIVAGKIFSVVLSGMVNLVALIGNVWFCVISYQLCRKCFVTGFYRNCLVAANALSILVSVVATCPMLIAKEFFWSVVSQAVNESSWIIVFYRYCSALLYACTIMQIMFLTALLIAKKRYNNFEHVPGKYEYLIAVLVVIGSLILSIPFYFLPVPLNDRTAMTEVASQFVFFSLGALTAAWLVYIIIYFGMKKLKIMEMALITLSMTLAVVNLVTVQFFAVNDATAWTELASILLPITTSLFHFFIIVSRTVYYHFVTEKMAKSKVYKWAANFCFKSTVNVHVISNNGNLGFGDSFQRTTRYIRP</sequence>
<protein>
    <submittedName>
        <fullName evidence="2">Uncharacterized protein</fullName>
    </submittedName>
</protein>
<dbReference type="HOGENOM" id="CLU_906826_0_0_1"/>
<dbReference type="EMBL" id="GL379788">
    <property type="protein sequence ID" value="EGT40371.1"/>
    <property type="molecule type" value="Genomic_DNA"/>
</dbReference>
<gene>
    <name evidence="2" type="ORF">CAEBREN_11580</name>
</gene>
<name>G0MAJ5_CAEBE</name>
<proteinExistence type="predicted"/>
<keyword evidence="3" id="KW-1185">Reference proteome</keyword>
<dbReference type="InParanoid" id="G0MAJ5"/>
<feature type="transmembrane region" description="Helical" evidence="1">
    <location>
        <begin position="12"/>
        <end position="38"/>
    </location>
</feature>
<feature type="transmembrane region" description="Helical" evidence="1">
    <location>
        <begin position="92"/>
        <end position="118"/>
    </location>
</feature>
<feature type="transmembrane region" description="Helical" evidence="1">
    <location>
        <begin position="50"/>
        <end position="72"/>
    </location>
</feature>
<feature type="transmembrane region" description="Helical" evidence="1">
    <location>
        <begin position="134"/>
        <end position="155"/>
    </location>
</feature>
<keyword evidence="1" id="KW-0472">Membrane</keyword>
<organism evidence="3">
    <name type="scientific">Caenorhabditis brenneri</name>
    <name type="common">Nematode worm</name>
    <dbReference type="NCBI Taxonomy" id="135651"/>
    <lineage>
        <taxon>Eukaryota</taxon>
        <taxon>Metazoa</taxon>
        <taxon>Ecdysozoa</taxon>
        <taxon>Nematoda</taxon>
        <taxon>Chromadorea</taxon>
        <taxon>Rhabditida</taxon>
        <taxon>Rhabditina</taxon>
        <taxon>Rhabditomorpha</taxon>
        <taxon>Rhabditoidea</taxon>
        <taxon>Rhabditidae</taxon>
        <taxon>Peloderinae</taxon>
        <taxon>Caenorhabditis</taxon>
    </lineage>
</organism>
<accession>G0MAJ5</accession>
<dbReference type="eggNOG" id="ENOG502TKAK">
    <property type="taxonomic scope" value="Eukaryota"/>
</dbReference>
<feature type="transmembrane region" description="Helical" evidence="1">
    <location>
        <begin position="203"/>
        <end position="223"/>
    </location>
</feature>
<evidence type="ECO:0000256" key="1">
    <source>
        <dbReference type="SAM" id="Phobius"/>
    </source>
</evidence>
<dbReference type="Proteomes" id="UP000008068">
    <property type="component" value="Unassembled WGS sequence"/>
</dbReference>